<sequence length="226" mass="23919">MNTFARHIMILLAVAGLVGSSCDQSKPNSAPTITSLDVPDTIDASVDATLNCIATDPDSTALAYNWTSTGGTFISTTGATVEWTAPESSGSATITVTVLDDSGASDTSSATVIVRPVTTTIIAWDGAVEAGEYKLWSSSYIPIGYRVHGSFSVDDNDITFLMLDSTNYQLWRLDSSYSALIKVEESAGSDFSAIVPAGAGYHFILDNQFNVNRDSSVHLLVQQSSP</sequence>
<accession>A0A937XF59</accession>
<evidence type="ECO:0000313" key="1">
    <source>
        <dbReference type="EMBL" id="MBM3331972.1"/>
    </source>
</evidence>
<dbReference type="PROSITE" id="PS51257">
    <property type="entry name" value="PROKAR_LIPOPROTEIN"/>
    <property type="match status" value="1"/>
</dbReference>
<comment type="caution">
    <text evidence="1">The sequence shown here is derived from an EMBL/GenBank/DDBJ whole genome shotgun (WGS) entry which is preliminary data.</text>
</comment>
<dbReference type="Pfam" id="PF22352">
    <property type="entry name" value="K319L-like_PKD"/>
    <property type="match status" value="1"/>
</dbReference>
<dbReference type="InterPro" id="IPR035986">
    <property type="entry name" value="PKD_dom_sf"/>
</dbReference>
<gene>
    <name evidence="1" type="ORF">FJY68_09010</name>
</gene>
<reference evidence="1" key="1">
    <citation type="submission" date="2019-03" db="EMBL/GenBank/DDBJ databases">
        <title>Lake Tanganyika Metagenome-Assembled Genomes (MAGs).</title>
        <authorList>
            <person name="Tran P."/>
        </authorList>
    </citation>
    <scope>NUCLEOTIDE SEQUENCE</scope>
    <source>
        <strain evidence="1">K_DeepCast_150m_m2_040</strain>
    </source>
</reference>
<dbReference type="Gene3D" id="2.60.40.10">
    <property type="entry name" value="Immunoglobulins"/>
    <property type="match status" value="1"/>
</dbReference>
<evidence type="ECO:0000313" key="2">
    <source>
        <dbReference type="Proteomes" id="UP000779900"/>
    </source>
</evidence>
<dbReference type="AlphaFoldDB" id="A0A937XF59"/>
<dbReference type="SUPFAM" id="SSF49299">
    <property type="entry name" value="PKD domain"/>
    <property type="match status" value="1"/>
</dbReference>
<evidence type="ECO:0008006" key="3">
    <source>
        <dbReference type="Google" id="ProtNLM"/>
    </source>
</evidence>
<dbReference type="Proteomes" id="UP000779900">
    <property type="component" value="Unassembled WGS sequence"/>
</dbReference>
<dbReference type="InterPro" id="IPR013783">
    <property type="entry name" value="Ig-like_fold"/>
</dbReference>
<dbReference type="CDD" id="cd00146">
    <property type="entry name" value="PKD"/>
    <property type="match status" value="1"/>
</dbReference>
<protein>
    <recommendedName>
        <fullName evidence="3">Ig-like domain-containing protein</fullName>
    </recommendedName>
</protein>
<dbReference type="EMBL" id="VGIR01000053">
    <property type="protein sequence ID" value="MBM3331972.1"/>
    <property type="molecule type" value="Genomic_DNA"/>
</dbReference>
<name>A0A937XF59_UNCW3</name>
<proteinExistence type="predicted"/>
<organism evidence="1 2">
    <name type="scientific">candidate division WOR-3 bacterium</name>
    <dbReference type="NCBI Taxonomy" id="2052148"/>
    <lineage>
        <taxon>Bacteria</taxon>
        <taxon>Bacteria division WOR-3</taxon>
    </lineage>
</organism>